<organism evidence="1 2">
    <name type="scientific">Tuber borchii</name>
    <name type="common">White truffle</name>
    <dbReference type="NCBI Taxonomy" id="42251"/>
    <lineage>
        <taxon>Eukaryota</taxon>
        <taxon>Fungi</taxon>
        <taxon>Dikarya</taxon>
        <taxon>Ascomycota</taxon>
        <taxon>Pezizomycotina</taxon>
        <taxon>Pezizomycetes</taxon>
        <taxon>Pezizales</taxon>
        <taxon>Tuberaceae</taxon>
        <taxon>Tuber</taxon>
    </lineage>
</organism>
<proteinExistence type="predicted"/>
<reference evidence="1 2" key="1">
    <citation type="submission" date="2017-04" db="EMBL/GenBank/DDBJ databases">
        <title>Draft genome sequence of Tuber borchii Vittad., a whitish edible truffle.</title>
        <authorList>
            <consortium name="DOE Joint Genome Institute"/>
            <person name="Murat C."/>
            <person name="Kuo A."/>
            <person name="Barry K.W."/>
            <person name="Clum A."/>
            <person name="Dockter R.B."/>
            <person name="Fauchery L."/>
            <person name="Iotti M."/>
            <person name="Kohler A."/>
            <person name="Labutti K."/>
            <person name="Lindquist E.A."/>
            <person name="Lipzen A."/>
            <person name="Ohm R.A."/>
            <person name="Wang M."/>
            <person name="Grigoriev I.V."/>
            <person name="Zambonelli A."/>
            <person name="Martin F.M."/>
        </authorList>
    </citation>
    <scope>NUCLEOTIDE SEQUENCE [LARGE SCALE GENOMIC DNA]</scope>
    <source>
        <strain evidence="1 2">Tbo3840</strain>
    </source>
</reference>
<dbReference type="EMBL" id="NESQ01000122">
    <property type="protein sequence ID" value="PUU78349.1"/>
    <property type="molecule type" value="Genomic_DNA"/>
</dbReference>
<protein>
    <submittedName>
        <fullName evidence="1">Uncharacterized protein</fullName>
    </submittedName>
</protein>
<keyword evidence="2" id="KW-1185">Reference proteome</keyword>
<dbReference type="AlphaFoldDB" id="A0A2T6ZS83"/>
<dbReference type="Proteomes" id="UP000244722">
    <property type="component" value="Unassembled WGS sequence"/>
</dbReference>
<accession>A0A2T6ZS83</accession>
<evidence type="ECO:0000313" key="2">
    <source>
        <dbReference type="Proteomes" id="UP000244722"/>
    </source>
</evidence>
<name>A0A2T6ZS83_TUBBO</name>
<comment type="caution">
    <text evidence="1">The sequence shown here is derived from an EMBL/GenBank/DDBJ whole genome shotgun (WGS) entry which is preliminary data.</text>
</comment>
<sequence length="173" mass="19656">MKPPECAQTPAGGCALSCMDHKNLETTIEKLWPTVKDATAPTREEFALLTKELIPQQLICNHTQIKHYKNITHGQAQKNDIVSYIDVTTRTYREIPIITGYFERFVYKRKDDHQCCPSLTLIGNSSLGNSNYVRRLGDYVYIDGDIQCSCMNPDVQFMVSDDVPIIRYKSTGC</sequence>
<gene>
    <name evidence="1" type="ORF">B9Z19DRAFT_1065146</name>
</gene>
<evidence type="ECO:0000313" key="1">
    <source>
        <dbReference type="EMBL" id="PUU78349.1"/>
    </source>
</evidence>